<evidence type="ECO:0000313" key="2">
    <source>
        <dbReference type="Proteomes" id="UP000015106"/>
    </source>
</evidence>
<protein>
    <submittedName>
        <fullName evidence="1">Uncharacterized protein</fullName>
    </submittedName>
</protein>
<dbReference type="Proteomes" id="UP000015106">
    <property type="component" value="Chromosome 3"/>
</dbReference>
<dbReference type="EnsemblPlants" id="TuG1812G0300002162.01.T01">
    <property type="protein sequence ID" value="TuG1812G0300002162.01.T01.cds369239"/>
    <property type="gene ID" value="TuG1812G0300002162.01"/>
</dbReference>
<reference evidence="2" key="1">
    <citation type="journal article" date="2013" name="Nature">
        <title>Draft genome of the wheat A-genome progenitor Triticum urartu.</title>
        <authorList>
            <person name="Ling H.Q."/>
            <person name="Zhao S."/>
            <person name="Liu D."/>
            <person name="Wang J."/>
            <person name="Sun H."/>
            <person name="Zhang C."/>
            <person name="Fan H."/>
            <person name="Li D."/>
            <person name="Dong L."/>
            <person name="Tao Y."/>
            <person name="Gao C."/>
            <person name="Wu H."/>
            <person name="Li Y."/>
            <person name="Cui Y."/>
            <person name="Guo X."/>
            <person name="Zheng S."/>
            <person name="Wang B."/>
            <person name="Yu K."/>
            <person name="Liang Q."/>
            <person name="Yang W."/>
            <person name="Lou X."/>
            <person name="Chen J."/>
            <person name="Feng M."/>
            <person name="Jian J."/>
            <person name="Zhang X."/>
            <person name="Luo G."/>
            <person name="Jiang Y."/>
            <person name="Liu J."/>
            <person name="Wang Z."/>
            <person name="Sha Y."/>
            <person name="Zhang B."/>
            <person name="Wu H."/>
            <person name="Tang D."/>
            <person name="Shen Q."/>
            <person name="Xue P."/>
            <person name="Zou S."/>
            <person name="Wang X."/>
            <person name="Liu X."/>
            <person name="Wang F."/>
            <person name="Yang Y."/>
            <person name="An X."/>
            <person name="Dong Z."/>
            <person name="Zhang K."/>
            <person name="Zhang X."/>
            <person name="Luo M.C."/>
            <person name="Dvorak J."/>
            <person name="Tong Y."/>
            <person name="Wang J."/>
            <person name="Yang H."/>
            <person name="Li Z."/>
            <person name="Wang D."/>
            <person name="Zhang A."/>
            <person name="Wang J."/>
        </authorList>
    </citation>
    <scope>NUCLEOTIDE SEQUENCE</scope>
    <source>
        <strain evidence="2">cv. G1812</strain>
    </source>
</reference>
<proteinExistence type="predicted"/>
<organism evidence="1 2">
    <name type="scientific">Triticum urartu</name>
    <name type="common">Red wild einkorn</name>
    <name type="synonym">Crithodium urartu</name>
    <dbReference type="NCBI Taxonomy" id="4572"/>
    <lineage>
        <taxon>Eukaryota</taxon>
        <taxon>Viridiplantae</taxon>
        <taxon>Streptophyta</taxon>
        <taxon>Embryophyta</taxon>
        <taxon>Tracheophyta</taxon>
        <taxon>Spermatophyta</taxon>
        <taxon>Magnoliopsida</taxon>
        <taxon>Liliopsida</taxon>
        <taxon>Poales</taxon>
        <taxon>Poaceae</taxon>
        <taxon>BOP clade</taxon>
        <taxon>Pooideae</taxon>
        <taxon>Triticodae</taxon>
        <taxon>Triticeae</taxon>
        <taxon>Triticinae</taxon>
        <taxon>Triticum</taxon>
    </lineage>
</organism>
<accession>A0A8R7TUF4</accession>
<sequence>MARFTGSARDAQENLIIDYCT</sequence>
<name>A0A8R7TUF4_TRIUA</name>
<keyword evidence="2" id="KW-1185">Reference proteome</keyword>
<reference evidence="1" key="2">
    <citation type="submission" date="2018-03" db="EMBL/GenBank/DDBJ databases">
        <title>The Triticum urartu genome reveals the dynamic nature of wheat genome evolution.</title>
        <authorList>
            <person name="Ling H."/>
            <person name="Ma B."/>
            <person name="Shi X."/>
            <person name="Liu H."/>
            <person name="Dong L."/>
            <person name="Sun H."/>
            <person name="Cao Y."/>
            <person name="Gao Q."/>
            <person name="Zheng S."/>
            <person name="Li Y."/>
            <person name="Yu Y."/>
            <person name="Du H."/>
            <person name="Qi M."/>
            <person name="Li Y."/>
            <person name="Yu H."/>
            <person name="Cui Y."/>
            <person name="Wang N."/>
            <person name="Chen C."/>
            <person name="Wu H."/>
            <person name="Zhao Y."/>
            <person name="Zhang J."/>
            <person name="Li Y."/>
            <person name="Zhou W."/>
            <person name="Zhang B."/>
            <person name="Hu W."/>
            <person name="Eijk M."/>
            <person name="Tang J."/>
            <person name="Witsenboer H."/>
            <person name="Zhao S."/>
            <person name="Li Z."/>
            <person name="Zhang A."/>
            <person name="Wang D."/>
            <person name="Liang C."/>
        </authorList>
    </citation>
    <scope>NUCLEOTIDE SEQUENCE [LARGE SCALE GENOMIC DNA]</scope>
    <source>
        <strain evidence="1">cv. G1812</strain>
    </source>
</reference>
<dbReference type="AlphaFoldDB" id="A0A8R7TUF4"/>
<evidence type="ECO:0000313" key="1">
    <source>
        <dbReference type="EnsemblPlants" id="TuG1812G0300002162.01.T01.cds369239"/>
    </source>
</evidence>
<reference evidence="1" key="3">
    <citation type="submission" date="2022-06" db="UniProtKB">
        <authorList>
            <consortium name="EnsemblPlants"/>
        </authorList>
    </citation>
    <scope>IDENTIFICATION</scope>
</reference>
<dbReference type="Gramene" id="TuG1812G0300002162.01.T01">
    <property type="protein sequence ID" value="TuG1812G0300002162.01.T01.cds369239"/>
    <property type="gene ID" value="TuG1812G0300002162.01"/>
</dbReference>